<dbReference type="RefSeq" id="WP_133390792.1">
    <property type="nucleotide sequence ID" value="NZ_SMUW01000033.1"/>
</dbReference>
<accession>A0A4V6PM45</accession>
<dbReference type="EMBL" id="SMUW01000033">
    <property type="protein sequence ID" value="TDK44947.1"/>
    <property type="molecule type" value="Genomic_DNA"/>
</dbReference>
<evidence type="ECO:0000313" key="2">
    <source>
        <dbReference type="Proteomes" id="UP000295438"/>
    </source>
</evidence>
<reference evidence="1 2" key="1">
    <citation type="submission" date="2019-03" db="EMBL/GenBank/DDBJ databases">
        <title>Algoriphagus aquimaris sp. nov., isolated form marine sediment in Pohang, Korea.</title>
        <authorList>
            <person name="Kim J."/>
            <person name="Yoon S.-H."/>
            <person name="Lee S.-S."/>
        </authorList>
    </citation>
    <scope>NUCLEOTIDE SEQUENCE [LARGE SCALE GENOMIC DNA]</scope>
    <source>
        <strain evidence="1 2">F21</strain>
    </source>
</reference>
<dbReference type="AlphaFoldDB" id="A0A4V6PM45"/>
<keyword evidence="2" id="KW-1185">Reference proteome</keyword>
<protein>
    <submittedName>
        <fullName evidence="1">Uncharacterized protein</fullName>
    </submittedName>
</protein>
<name>A0A4V6PM45_9BACT</name>
<sequence length="166" mass="18300">MIKVLFLVLGIGLGSLQKGFAQSQPVRISIELPAGVGLSSKVPSATSTKGGNSGISESEKVDFALIGEDGTLIPLTWIQMRSLENSQFLIDLRDEKGIQINFPIYFLNDQTDELSSSKAYERLPALMQFDRSSLLIRNKTPRQTSVRAWLGIPSLIPGTRLVLEYF</sequence>
<organism evidence="1 2">
    <name type="scientific">Algoriphagus formosus</name>
    <dbReference type="NCBI Taxonomy" id="2007308"/>
    <lineage>
        <taxon>Bacteria</taxon>
        <taxon>Pseudomonadati</taxon>
        <taxon>Bacteroidota</taxon>
        <taxon>Cytophagia</taxon>
        <taxon>Cytophagales</taxon>
        <taxon>Cyclobacteriaceae</taxon>
        <taxon>Algoriphagus</taxon>
    </lineage>
</organism>
<evidence type="ECO:0000313" key="1">
    <source>
        <dbReference type="EMBL" id="TDK44947.1"/>
    </source>
</evidence>
<comment type="caution">
    <text evidence="1">The sequence shown here is derived from an EMBL/GenBank/DDBJ whole genome shotgun (WGS) entry which is preliminary data.</text>
</comment>
<proteinExistence type="predicted"/>
<dbReference type="Proteomes" id="UP000295438">
    <property type="component" value="Unassembled WGS sequence"/>
</dbReference>
<gene>
    <name evidence="1" type="ORF">E1898_10280</name>
</gene>